<gene>
    <name evidence="6" type="ORF">ACE3NQ_06850</name>
</gene>
<proteinExistence type="predicted"/>
<dbReference type="EMBL" id="JBHILM010000005">
    <property type="protein sequence ID" value="MFB5680626.1"/>
    <property type="molecule type" value="Genomic_DNA"/>
</dbReference>
<organism evidence="6 7">
    <name type="scientific">Paenibacillus terreus</name>
    <dbReference type="NCBI Taxonomy" id="1387834"/>
    <lineage>
        <taxon>Bacteria</taxon>
        <taxon>Bacillati</taxon>
        <taxon>Bacillota</taxon>
        <taxon>Bacilli</taxon>
        <taxon>Bacillales</taxon>
        <taxon>Paenibacillaceae</taxon>
        <taxon>Paenibacillus</taxon>
    </lineage>
</organism>
<comment type="subcellular location">
    <subcellularLocation>
        <location evidence="1">Membrane</location>
        <topology evidence="1">Multi-pass membrane protein</topology>
    </subcellularLocation>
</comment>
<name>A0ABV5B4L2_9BACL</name>
<keyword evidence="4 5" id="KW-0472">Membrane</keyword>
<accession>A0ABV5B4L2</accession>
<evidence type="ECO:0000256" key="1">
    <source>
        <dbReference type="ARBA" id="ARBA00004141"/>
    </source>
</evidence>
<feature type="transmembrane region" description="Helical" evidence="5">
    <location>
        <begin position="40"/>
        <end position="59"/>
    </location>
</feature>
<evidence type="ECO:0000256" key="5">
    <source>
        <dbReference type="SAM" id="Phobius"/>
    </source>
</evidence>
<evidence type="ECO:0000313" key="7">
    <source>
        <dbReference type="Proteomes" id="UP001580407"/>
    </source>
</evidence>
<evidence type="ECO:0000256" key="3">
    <source>
        <dbReference type="ARBA" id="ARBA00022989"/>
    </source>
</evidence>
<comment type="caution">
    <text evidence="6">The sequence shown here is derived from an EMBL/GenBank/DDBJ whole genome shotgun (WGS) entry which is preliminary data.</text>
</comment>
<reference evidence="6 7" key="1">
    <citation type="submission" date="2024-09" db="EMBL/GenBank/DDBJ databases">
        <authorList>
            <person name="Ruan L."/>
        </authorList>
    </citation>
    <scope>NUCLEOTIDE SEQUENCE [LARGE SCALE GENOMIC DNA]</scope>
    <source>
        <strain evidence="6 7">D33</strain>
    </source>
</reference>
<feature type="transmembrane region" description="Helical" evidence="5">
    <location>
        <begin position="6"/>
        <end position="28"/>
    </location>
</feature>
<keyword evidence="7" id="KW-1185">Reference proteome</keyword>
<evidence type="ECO:0000256" key="4">
    <source>
        <dbReference type="ARBA" id="ARBA00023136"/>
    </source>
</evidence>
<keyword evidence="3 5" id="KW-1133">Transmembrane helix</keyword>
<dbReference type="RefSeq" id="WP_375524421.1">
    <property type="nucleotide sequence ID" value="NZ_JBHILM010000005.1"/>
</dbReference>
<dbReference type="Proteomes" id="UP001580407">
    <property type="component" value="Unassembled WGS sequence"/>
</dbReference>
<sequence>MRNLLSSLCYFSIFFAPFLFPVIVWIAVRDSYVQSHAKRALLSHFFPVLTVIPLLYSLVSQRPGLFVTFLLLFGIVYLVVFVYNIYKGIQSLREYA</sequence>
<dbReference type="Pfam" id="PF09685">
    <property type="entry name" value="MamF_MmsF"/>
    <property type="match status" value="1"/>
</dbReference>
<keyword evidence="2 5" id="KW-0812">Transmembrane</keyword>
<protein>
    <submittedName>
        <fullName evidence="6">DUF4870 domain-containing protein</fullName>
    </submittedName>
</protein>
<feature type="transmembrane region" description="Helical" evidence="5">
    <location>
        <begin position="65"/>
        <end position="86"/>
    </location>
</feature>
<dbReference type="InterPro" id="IPR019109">
    <property type="entry name" value="MamF_MmsF"/>
</dbReference>
<evidence type="ECO:0000313" key="6">
    <source>
        <dbReference type="EMBL" id="MFB5680626.1"/>
    </source>
</evidence>
<evidence type="ECO:0000256" key="2">
    <source>
        <dbReference type="ARBA" id="ARBA00022692"/>
    </source>
</evidence>